<evidence type="ECO:0000313" key="12">
    <source>
        <dbReference type="Proteomes" id="UP000292958"/>
    </source>
</evidence>
<dbReference type="GO" id="GO:0051287">
    <property type="term" value="F:NAD binding"/>
    <property type="evidence" value="ECO:0007669"/>
    <property type="project" value="InterPro"/>
</dbReference>
<comment type="similarity">
    <text evidence="7">Belongs to the NAGSA dehydrogenase family. Type 1 subfamily.</text>
</comment>
<keyword evidence="7" id="KW-0963">Cytoplasm</keyword>
<feature type="domain" description="Semialdehyde dehydrogenase NAD-binding" evidence="10">
    <location>
        <begin position="28"/>
        <end position="181"/>
    </location>
</feature>
<reference evidence="11 12" key="1">
    <citation type="submission" date="2019-02" db="EMBL/GenBank/DDBJ databases">
        <title>Genomic Encyclopedia of Archaeal and Bacterial Type Strains, Phase II (KMG-II): from individual species to whole genera.</title>
        <authorList>
            <person name="Goeker M."/>
        </authorList>
    </citation>
    <scope>NUCLEOTIDE SEQUENCE [LARGE SCALE GENOMIC DNA]</scope>
    <source>
        <strain evidence="11 12">DSM 18101</strain>
    </source>
</reference>
<evidence type="ECO:0000313" key="11">
    <source>
        <dbReference type="EMBL" id="RZU39040.1"/>
    </source>
</evidence>
<feature type="active site" evidence="7 8">
    <location>
        <position position="189"/>
    </location>
</feature>
<keyword evidence="2 7" id="KW-0055">Arginine biosynthesis</keyword>
<dbReference type="Gene3D" id="3.40.50.720">
    <property type="entry name" value="NAD(P)-binding Rossmann-like Domain"/>
    <property type="match status" value="1"/>
</dbReference>
<dbReference type="PROSITE" id="PS01224">
    <property type="entry name" value="ARGC"/>
    <property type="match status" value="1"/>
</dbReference>
<dbReference type="AlphaFoldDB" id="A0A4Q7YNQ8"/>
<keyword evidence="12" id="KW-1185">Reference proteome</keyword>
<evidence type="ECO:0000256" key="3">
    <source>
        <dbReference type="ARBA" id="ARBA00022605"/>
    </source>
</evidence>
<evidence type="ECO:0000256" key="6">
    <source>
        <dbReference type="ARBA" id="ARBA00050557"/>
    </source>
</evidence>
<dbReference type="GO" id="GO:0006526">
    <property type="term" value="P:L-arginine biosynthetic process"/>
    <property type="evidence" value="ECO:0007669"/>
    <property type="project" value="UniProtKB-UniRule"/>
</dbReference>
<evidence type="ECO:0000259" key="10">
    <source>
        <dbReference type="SMART" id="SM00859"/>
    </source>
</evidence>
<dbReference type="UniPathway" id="UPA00068">
    <property type="reaction ID" value="UER00108"/>
</dbReference>
<feature type="region of interest" description="Disordered" evidence="9">
    <location>
        <begin position="1"/>
        <end position="25"/>
    </location>
</feature>
<dbReference type="InterPro" id="IPR023013">
    <property type="entry name" value="AGPR_AS"/>
</dbReference>
<dbReference type="GO" id="GO:0003942">
    <property type="term" value="F:N-acetyl-gamma-glutamyl-phosphate reductase activity"/>
    <property type="evidence" value="ECO:0007669"/>
    <property type="project" value="UniProtKB-UniRule"/>
</dbReference>
<keyword evidence="4 7" id="KW-0521">NADP</keyword>
<dbReference type="SMART" id="SM00859">
    <property type="entry name" value="Semialdhyde_dh"/>
    <property type="match status" value="1"/>
</dbReference>
<dbReference type="PANTHER" id="PTHR32338:SF10">
    <property type="entry name" value="N-ACETYL-GAMMA-GLUTAMYL-PHOSPHATE REDUCTASE, CHLOROPLASTIC-RELATED"/>
    <property type="match status" value="1"/>
</dbReference>
<keyword evidence="3 7" id="KW-0028">Amino-acid biosynthesis</keyword>
<comment type="caution">
    <text evidence="11">The sequence shown here is derived from an EMBL/GenBank/DDBJ whole genome shotgun (WGS) entry which is preliminary data.</text>
</comment>
<comment type="pathway">
    <text evidence="1 7">Amino-acid biosynthesis; L-arginine biosynthesis; N(2)-acetyl-L-ornithine from L-glutamate: step 3/4.</text>
</comment>
<dbReference type="CDD" id="cd23934">
    <property type="entry name" value="AGPR_1_C"/>
    <property type="match status" value="1"/>
</dbReference>
<evidence type="ECO:0000256" key="1">
    <source>
        <dbReference type="ARBA" id="ARBA00004862"/>
    </source>
</evidence>
<evidence type="ECO:0000256" key="4">
    <source>
        <dbReference type="ARBA" id="ARBA00022857"/>
    </source>
</evidence>
<comment type="function">
    <text evidence="7">Catalyzes the NADPH-dependent reduction of N-acetyl-5-glutamyl phosphate to yield N-acetyl-L-glutamate 5-semialdehyde.</text>
</comment>
<evidence type="ECO:0000256" key="7">
    <source>
        <dbReference type="HAMAP-Rule" id="MF_00150"/>
    </source>
</evidence>
<comment type="subcellular location">
    <subcellularLocation>
        <location evidence="7">Cytoplasm</location>
    </subcellularLocation>
</comment>
<accession>A0A4Q7YNQ8</accession>
<dbReference type="SUPFAM" id="SSF55347">
    <property type="entry name" value="Glyceraldehyde-3-phosphate dehydrogenase-like, C-terminal domain"/>
    <property type="match status" value="1"/>
</dbReference>
<feature type="compositionally biased region" description="Basic and acidic residues" evidence="9">
    <location>
        <begin position="1"/>
        <end position="12"/>
    </location>
</feature>
<dbReference type="InterPro" id="IPR000706">
    <property type="entry name" value="AGPR_type-1"/>
</dbReference>
<dbReference type="Gene3D" id="3.30.360.10">
    <property type="entry name" value="Dihydrodipicolinate Reductase, domain 2"/>
    <property type="match status" value="1"/>
</dbReference>
<dbReference type="InterPro" id="IPR050085">
    <property type="entry name" value="AGPR"/>
</dbReference>
<dbReference type="EC" id="1.2.1.38" evidence="7"/>
<dbReference type="GO" id="GO:0070401">
    <property type="term" value="F:NADP+ binding"/>
    <property type="evidence" value="ECO:0007669"/>
    <property type="project" value="InterPro"/>
</dbReference>
<gene>
    <name evidence="7" type="primary">argC</name>
    <name evidence="11" type="ORF">BDD14_0366</name>
</gene>
<dbReference type="HAMAP" id="MF_00150">
    <property type="entry name" value="ArgC_type1"/>
    <property type="match status" value="1"/>
</dbReference>
<evidence type="ECO:0000256" key="8">
    <source>
        <dbReference type="PROSITE-ProRule" id="PRU10010"/>
    </source>
</evidence>
<dbReference type="NCBIfam" id="TIGR01850">
    <property type="entry name" value="argC"/>
    <property type="match status" value="1"/>
</dbReference>
<keyword evidence="5 7" id="KW-0560">Oxidoreductase</keyword>
<dbReference type="InterPro" id="IPR058924">
    <property type="entry name" value="AGPR_dimerisation_dom"/>
</dbReference>
<dbReference type="CDD" id="cd17895">
    <property type="entry name" value="AGPR_1_N"/>
    <property type="match status" value="1"/>
</dbReference>
<proteinExistence type="inferred from homology"/>
<sequence>MANLDTIEKTKEMSTTAKAGSAPSRAPRVAVAGVSGYAGGELARLLLRHPGMDGSAPIFLGRARETAADTATTIESIHPQLAMIGTKATHLVEPFHWDRLSEAGTEILFLALPHEQSREWAPEAIERGIRVVDLSGAWRLQDESNRAVYKLHDANPALAAKLQDEAVYGCPELHRDEIRTARLVANPGCYSTSVILALRPLVRAGIVDLDCGIICDAKSGVSGAGKAPTSKTHFMYAADNLSAYSVFGHRHTGELLEQLCLTADQIQFTPHLLPIPRGILSTIYLRLKHAMKPAEIEHLFREFYQGSPLVRLHATPQLPQIQHVVRTNFCDLGFALAEDGKRLVVVSCLDNLLKGAAGQAVQNMNVMCGWKEEEGLL</sequence>
<dbReference type="InterPro" id="IPR036291">
    <property type="entry name" value="NAD(P)-bd_dom_sf"/>
</dbReference>
<dbReference type="PANTHER" id="PTHR32338">
    <property type="entry name" value="N-ACETYL-GAMMA-GLUTAMYL-PHOSPHATE REDUCTASE, CHLOROPLASTIC-RELATED-RELATED"/>
    <property type="match status" value="1"/>
</dbReference>
<comment type="catalytic activity">
    <reaction evidence="6 7">
        <text>N-acetyl-L-glutamate 5-semialdehyde + phosphate + NADP(+) = N-acetyl-L-glutamyl 5-phosphate + NADPH + H(+)</text>
        <dbReference type="Rhea" id="RHEA:21588"/>
        <dbReference type="ChEBI" id="CHEBI:15378"/>
        <dbReference type="ChEBI" id="CHEBI:29123"/>
        <dbReference type="ChEBI" id="CHEBI:43474"/>
        <dbReference type="ChEBI" id="CHEBI:57783"/>
        <dbReference type="ChEBI" id="CHEBI:57936"/>
        <dbReference type="ChEBI" id="CHEBI:58349"/>
        <dbReference type="EC" id="1.2.1.38"/>
    </reaction>
</comment>
<dbReference type="EMBL" id="SHKW01000001">
    <property type="protein sequence ID" value="RZU39040.1"/>
    <property type="molecule type" value="Genomic_DNA"/>
</dbReference>
<dbReference type="InterPro" id="IPR000534">
    <property type="entry name" value="Semialdehyde_DH_NAD-bd"/>
</dbReference>
<name>A0A4Q7YNQ8_9BACT</name>
<organism evidence="11 12">
    <name type="scientific">Edaphobacter modestus</name>
    <dbReference type="NCBI Taxonomy" id="388466"/>
    <lineage>
        <taxon>Bacteria</taxon>
        <taxon>Pseudomonadati</taxon>
        <taxon>Acidobacteriota</taxon>
        <taxon>Terriglobia</taxon>
        <taxon>Terriglobales</taxon>
        <taxon>Acidobacteriaceae</taxon>
        <taxon>Edaphobacter</taxon>
    </lineage>
</organism>
<dbReference type="Proteomes" id="UP000292958">
    <property type="component" value="Unassembled WGS sequence"/>
</dbReference>
<dbReference type="FunFam" id="3.30.360.10:FF:000014">
    <property type="entry name" value="N-acetyl-gamma-glutamyl-phosphate reductase"/>
    <property type="match status" value="1"/>
</dbReference>
<evidence type="ECO:0000256" key="2">
    <source>
        <dbReference type="ARBA" id="ARBA00022571"/>
    </source>
</evidence>
<evidence type="ECO:0000256" key="9">
    <source>
        <dbReference type="SAM" id="MobiDB-lite"/>
    </source>
</evidence>
<dbReference type="GO" id="GO:0005737">
    <property type="term" value="C:cytoplasm"/>
    <property type="evidence" value="ECO:0007669"/>
    <property type="project" value="UniProtKB-SubCell"/>
</dbReference>
<dbReference type="Pfam" id="PF01118">
    <property type="entry name" value="Semialdhyde_dh"/>
    <property type="match status" value="1"/>
</dbReference>
<dbReference type="SUPFAM" id="SSF51735">
    <property type="entry name" value="NAD(P)-binding Rossmann-fold domains"/>
    <property type="match status" value="1"/>
</dbReference>
<evidence type="ECO:0000256" key="5">
    <source>
        <dbReference type="ARBA" id="ARBA00023002"/>
    </source>
</evidence>
<dbReference type="Pfam" id="PF22698">
    <property type="entry name" value="Semialdhyde_dhC_1"/>
    <property type="match status" value="1"/>
</dbReference>
<protein>
    <recommendedName>
        <fullName evidence="7">N-acetyl-gamma-glutamyl-phosphate reductase</fullName>
        <shortName evidence="7">AGPR</shortName>
        <ecNumber evidence="7">1.2.1.38</ecNumber>
    </recommendedName>
    <alternativeName>
        <fullName evidence="7">N-acetyl-glutamate semialdehyde dehydrogenase</fullName>
        <shortName evidence="7">NAGSA dehydrogenase</shortName>
    </alternativeName>
</protein>